<accession>A0A1Y3BZK1</accession>
<proteinExistence type="predicted"/>
<gene>
    <name evidence="1" type="ORF">HannXRQ_Chr00c0316g0573551</name>
</gene>
<evidence type="ECO:0000313" key="1">
    <source>
        <dbReference type="EMBL" id="OTF84525.1"/>
    </source>
</evidence>
<sequence length="69" mass="7542">MEILADDRTKQLRAFDDTKAGVKGLVDAAVGGVVDIPNIFIRPPDEVAEDLEVSKTGLQVLSLIFMGWR</sequence>
<reference evidence="1" key="1">
    <citation type="submission" date="2017-02" db="EMBL/GenBank/DDBJ databases">
        <title>Sunflower complete genome.</title>
        <authorList>
            <person name="Langlade N."/>
            <person name="Munos S."/>
        </authorList>
    </citation>
    <scope>NUCLEOTIDE SEQUENCE [LARGE SCALE GENOMIC DNA]</scope>
    <source>
        <tissue evidence="1">Leaves</tissue>
    </source>
</reference>
<dbReference type="EMBL" id="KZ113637">
    <property type="protein sequence ID" value="OTF84525.1"/>
    <property type="molecule type" value="Genomic_DNA"/>
</dbReference>
<dbReference type="InParanoid" id="A0A1Y3BZK1"/>
<protein>
    <submittedName>
        <fullName evidence="1">Uncharacterized protein</fullName>
    </submittedName>
</protein>
<organism evidence="1">
    <name type="scientific">Helianthus annuus</name>
    <name type="common">Common sunflower</name>
    <dbReference type="NCBI Taxonomy" id="4232"/>
    <lineage>
        <taxon>Eukaryota</taxon>
        <taxon>Viridiplantae</taxon>
        <taxon>Streptophyta</taxon>
        <taxon>Embryophyta</taxon>
        <taxon>Tracheophyta</taxon>
        <taxon>Spermatophyta</taxon>
        <taxon>Magnoliopsida</taxon>
        <taxon>eudicotyledons</taxon>
        <taxon>Gunneridae</taxon>
        <taxon>Pentapetalae</taxon>
        <taxon>asterids</taxon>
        <taxon>campanulids</taxon>
        <taxon>Asterales</taxon>
        <taxon>Asteraceae</taxon>
        <taxon>Asteroideae</taxon>
        <taxon>Heliantheae alliance</taxon>
        <taxon>Heliantheae</taxon>
        <taxon>Helianthus</taxon>
    </lineage>
</organism>
<name>A0A1Y3BZK1_HELAN</name>
<dbReference type="AlphaFoldDB" id="A0A1Y3BZK1"/>